<evidence type="ECO:0000313" key="3">
    <source>
        <dbReference type="Proteomes" id="UP000295087"/>
    </source>
</evidence>
<proteinExistence type="predicted"/>
<keyword evidence="3" id="KW-1185">Reference proteome</keyword>
<dbReference type="EMBL" id="SNXK01000003">
    <property type="protein sequence ID" value="TDP38821.1"/>
    <property type="molecule type" value="Genomic_DNA"/>
</dbReference>
<evidence type="ECO:0000259" key="1">
    <source>
        <dbReference type="Pfam" id="PF13649"/>
    </source>
</evidence>
<evidence type="ECO:0000313" key="2">
    <source>
        <dbReference type="EMBL" id="TDP38821.1"/>
    </source>
</evidence>
<dbReference type="SUPFAM" id="SSF53335">
    <property type="entry name" value="S-adenosyl-L-methionine-dependent methyltransferases"/>
    <property type="match status" value="1"/>
</dbReference>
<dbReference type="Gene3D" id="3.40.50.150">
    <property type="entry name" value="Vaccinia Virus protein VP39"/>
    <property type="match status" value="1"/>
</dbReference>
<gene>
    <name evidence="2" type="ORF">DFR75_103480</name>
</gene>
<dbReference type="InterPro" id="IPR029063">
    <property type="entry name" value="SAM-dependent_MTases_sf"/>
</dbReference>
<accession>A0A4R6PL06</accession>
<feature type="domain" description="Methyltransferase" evidence="1">
    <location>
        <begin position="29"/>
        <end position="124"/>
    </location>
</feature>
<dbReference type="AlphaFoldDB" id="A0A4R6PL06"/>
<sequence length="253" mass="27131">MELFDYDAELRLHNVHLRAAVGVGVRDRVLDIGCGAGGTTREAARDAVEGAVLGVDVSEVMVEQARRTSVEEGLGNVGFEVADAQGHPFAAGAFDLCISRFGVMFFVDPVAAFRNIGRALRPGGRLVVMVWQGSEHNEWVTVFRSDLVASMAKPGPGPFSLADPGVAESVLTAAGFVDIAFADVHEPVYLGADSDAAYSNLRLLDGLRTSLDNLEPAEGERARARLREVLVAHETDQGVLFDSRAWIVTAKRP</sequence>
<organism evidence="2 3">
    <name type="scientific">Nocardia ignorata</name>
    <dbReference type="NCBI Taxonomy" id="145285"/>
    <lineage>
        <taxon>Bacteria</taxon>
        <taxon>Bacillati</taxon>
        <taxon>Actinomycetota</taxon>
        <taxon>Actinomycetes</taxon>
        <taxon>Mycobacteriales</taxon>
        <taxon>Nocardiaceae</taxon>
        <taxon>Nocardia</taxon>
    </lineage>
</organism>
<dbReference type="RefSeq" id="WP_067487421.1">
    <property type="nucleotide sequence ID" value="NZ_SNXK01000003.1"/>
</dbReference>
<protein>
    <submittedName>
        <fullName evidence="2">Methyltransferase family protein</fullName>
    </submittedName>
</protein>
<keyword evidence="2" id="KW-0489">Methyltransferase</keyword>
<dbReference type="Pfam" id="PF13649">
    <property type="entry name" value="Methyltransf_25"/>
    <property type="match status" value="1"/>
</dbReference>
<dbReference type="GO" id="GO:0008168">
    <property type="term" value="F:methyltransferase activity"/>
    <property type="evidence" value="ECO:0007669"/>
    <property type="project" value="UniProtKB-KW"/>
</dbReference>
<dbReference type="InterPro" id="IPR041698">
    <property type="entry name" value="Methyltransf_25"/>
</dbReference>
<dbReference type="GO" id="GO:0032259">
    <property type="term" value="P:methylation"/>
    <property type="evidence" value="ECO:0007669"/>
    <property type="project" value="UniProtKB-KW"/>
</dbReference>
<name>A0A4R6PL06_NOCIG</name>
<dbReference type="CDD" id="cd02440">
    <property type="entry name" value="AdoMet_MTases"/>
    <property type="match status" value="1"/>
</dbReference>
<reference evidence="2 3" key="1">
    <citation type="submission" date="2019-03" db="EMBL/GenBank/DDBJ databases">
        <title>Genomic Encyclopedia of Type Strains, Phase IV (KMG-IV): sequencing the most valuable type-strain genomes for metagenomic binning, comparative biology and taxonomic classification.</title>
        <authorList>
            <person name="Goeker M."/>
        </authorList>
    </citation>
    <scope>NUCLEOTIDE SEQUENCE [LARGE SCALE GENOMIC DNA]</scope>
    <source>
        <strain evidence="2 3">DSM 44496</strain>
    </source>
</reference>
<dbReference type="Proteomes" id="UP000295087">
    <property type="component" value="Unassembled WGS sequence"/>
</dbReference>
<keyword evidence="2" id="KW-0808">Transferase</keyword>
<comment type="caution">
    <text evidence="2">The sequence shown here is derived from an EMBL/GenBank/DDBJ whole genome shotgun (WGS) entry which is preliminary data.</text>
</comment>
<dbReference type="PANTHER" id="PTHR43591">
    <property type="entry name" value="METHYLTRANSFERASE"/>
    <property type="match status" value="1"/>
</dbReference>